<proteinExistence type="inferred from homology"/>
<dbReference type="PANTHER" id="PTHR15337:SF5">
    <property type="entry name" value="ANTERIOR GRADIENT PROTEIN 3"/>
    <property type="match status" value="1"/>
</dbReference>
<name>A0A3P8WWU7_CYNSE</name>
<dbReference type="GeneID" id="103392471"/>
<dbReference type="RefSeq" id="XP_008327311.1">
    <property type="nucleotide sequence ID" value="XM_008329089.3"/>
</dbReference>
<dbReference type="GeneTree" id="ENSGT00530000063273"/>
<dbReference type="Gene3D" id="3.40.30.10">
    <property type="entry name" value="Glutaredoxin"/>
    <property type="match status" value="1"/>
</dbReference>
<dbReference type="SUPFAM" id="SSF52833">
    <property type="entry name" value="Thioredoxin-like"/>
    <property type="match status" value="1"/>
</dbReference>
<protein>
    <submittedName>
        <fullName evidence="4">Anterior gradient 1</fullName>
    </submittedName>
</protein>
<sequence>MKFRWLLLTLIFGVCVTAAKEEKEEIYEEDPDHLSRGWGSEIRWSSGYEPALIEMAANKKPLMVIHHKDDCPYSQALKKAFVEEESIMKMAQKDFIMVNVVEETGDPNMAPDGYYVPRILFVDPSLTVRADIKGQYSNHHYTYEPKDMELLAQNMEKAKNLLHDEL</sequence>
<evidence type="ECO:0000256" key="2">
    <source>
        <dbReference type="ARBA" id="ARBA00038124"/>
    </source>
</evidence>
<reference evidence="4 5" key="1">
    <citation type="journal article" date="2014" name="Nat. Genet.">
        <title>Whole-genome sequence of a flatfish provides insights into ZW sex chromosome evolution and adaptation to a benthic lifestyle.</title>
        <authorList>
            <person name="Chen S."/>
            <person name="Zhang G."/>
            <person name="Shao C."/>
            <person name="Huang Q."/>
            <person name="Liu G."/>
            <person name="Zhang P."/>
            <person name="Song W."/>
            <person name="An N."/>
            <person name="Chalopin D."/>
            <person name="Volff J.N."/>
            <person name="Hong Y."/>
            <person name="Li Q."/>
            <person name="Sha Z."/>
            <person name="Zhou H."/>
            <person name="Xie M."/>
            <person name="Yu Q."/>
            <person name="Liu Y."/>
            <person name="Xiang H."/>
            <person name="Wang N."/>
            <person name="Wu K."/>
            <person name="Yang C."/>
            <person name="Zhou Q."/>
            <person name="Liao X."/>
            <person name="Yang L."/>
            <person name="Hu Q."/>
            <person name="Zhang J."/>
            <person name="Meng L."/>
            <person name="Jin L."/>
            <person name="Tian Y."/>
            <person name="Lian J."/>
            <person name="Yang J."/>
            <person name="Miao G."/>
            <person name="Liu S."/>
            <person name="Liang Z."/>
            <person name="Yan F."/>
            <person name="Li Y."/>
            <person name="Sun B."/>
            <person name="Zhang H."/>
            <person name="Zhang J."/>
            <person name="Zhu Y."/>
            <person name="Du M."/>
            <person name="Zhao Y."/>
            <person name="Schartl M."/>
            <person name="Tang Q."/>
            <person name="Wang J."/>
        </authorList>
    </citation>
    <scope>NUCLEOTIDE SEQUENCE</scope>
</reference>
<dbReference type="RefSeq" id="XP_024919785.1">
    <property type="nucleotide sequence ID" value="XM_025064017.1"/>
</dbReference>
<feature type="signal peptide" evidence="3">
    <location>
        <begin position="1"/>
        <end position="19"/>
    </location>
</feature>
<evidence type="ECO:0000256" key="3">
    <source>
        <dbReference type="SAM" id="SignalP"/>
    </source>
</evidence>
<keyword evidence="5" id="KW-1185">Reference proteome</keyword>
<keyword evidence="1 3" id="KW-0732">Signal</keyword>
<dbReference type="RefSeq" id="XP_008327313.1">
    <property type="nucleotide sequence ID" value="XM_008329091.3"/>
</dbReference>
<dbReference type="FunFam" id="3.40.30.10:FF:000036">
    <property type="entry name" value="anterior gradient protein 2 homolog"/>
    <property type="match status" value="1"/>
</dbReference>
<dbReference type="InterPro" id="IPR036249">
    <property type="entry name" value="Thioredoxin-like_sf"/>
</dbReference>
<dbReference type="PANTHER" id="PTHR15337">
    <property type="entry name" value="ANTERIOR GRADIENT PROTEIN-RELATED"/>
    <property type="match status" value="1"/>
</dbReference>
<dbReference type="InParanoid" id="A0A3P8WWU7"/>
<organism evidence="4 5">
    <name type="scientific">Cynoglossus semilaevis</name>
    <name type="common">Tongue sole</name>
    <dbReference type="NCBI Taxonomy" id="244447"/>
    <lineage>
        <taxon>Eukaryota</taxon>
        <taxon>Metazoa</taxon>
        <taxon>Chordata</taxon>
        <taxon>Craniata</taxon>
        <taxon>Vertebrata</taxon>
        <taxon>Euteleostomi</taxon>
        <taxon>Actinopterygii</taxon>
        <taxon>Neopterygii</taxon>
        <taxon>Teleostei</taxon>
        <taxon>Neoteleostei</taxon>
        <taxon>Acanthomorphata</taxon>
        <taxon>Carangaria</taxon>
        <taxon>Pleuronectiformes</taxon>
        <taxon>Pleuronectoidei</taxon>
        <taxon>Cynoglossidae</taxon>
        <taxon>Cynoglossinae</taxon>
        <taxon>Cynoglossus</taxon>
    </lineage>
</organism>
<dbReference type="GO" id="GO:0005783">
    <property type="term" value="C:endoplasmic reticulum"/>
    <property type="evidence" value="ECO:0007669"/>
    <property type="project" value="TreeGrafter"/>
</dbReference>
<dbReference type="Pfam" id="PF13899">
    <property type="entry name" value="Thioredoxin_7"/>
    <property type="match status" value="1"/>
</dbReference>
<dbReference type="InterPro" id="IPR051099">
    <property type="entry name" value="AGR/TXD"/>
</dbReference>
<dbReference type="OrthoDB" id="262308at2759"/>
<evidence type="ECO:0000256" key="1">
    <source>
        <dbReference type="ARBA" id="ARBA00022729"/>
    </source>
</evidence>
<evidence type="ECO:0000313" key="5">
    <source>
        <dbReference type="Proteomes" id="UP000265120"/>
    </source>
</evidence>
<feature type="chain" id="PRO_5018244027" evidence="3">
    <location>
        <begin position="20"/>
        <end position="166"/>
    </location>
</feature>
<accession>A0A3P8WWU7</accession>
<dbReference type="GO" id="GO:0031101">
    <property type="term" value="P:fin regeneration"/>
    <property type="evidence" value="ECO:0007669"/>
    <property type="project" value="Ensembl"/>
</dbReference>
<dbReference type="KEGG" id="csem:103392471"/>
<evidence type="ECO:0000313" key="4">
    <source>
        <dbReference type="Ensembl" id="ENSCSEP00000029866.1"/>
    </source>
</evidence>
<dbReference type="STRING" id="244447.ENSCSEP00000029866"/>
<dbReference type="OMA" id="PILIENM"/>
<reference evidence="4" key="3">
    <citation type="submission" date="2025-09" db="UniProtKB">
        <authorList>
            <consortium name="Ensembl"/>
        </authorList>
    </citation>
    <scope>IDENTIFICATION</scope>
</reference>
<dbReference type="Proteomes" id="UP000265120">
    <property type="component" value="Chromosome 16"/>
</dbReference>
<dbReference type="AlphaFoldDB" id="A0A3P8WWU7"/>
<dbReference type="Ensembl" id="ENSCSET00000030269.1">
    <property type="protein sequence ID" value="ENSCSEP00000029866.1"/>
    <property type="gene ID" value="ENSCSEG00000019148.1"/>
</dbReference>
<comment type="similarity">
    <text evidence="2">Belongs to the AGR family.</text>
</comment>
<reference evidence="4" key="2">
    <citation type="submission" date="2025-08" db="UniProtKB">
        <authorList>
            <consortium name="Ensembl"/>
        </authorList>
    </citation>
    <scope>IDENTIFICATION</scope>
</reference>